<protein>
    <submittedName>
        <fullName evidence="2">Uncharacterized protein</fullName>
    </submittedName>
</protein>
<name>A0A2T6BVS3_9FLAO</name>
<feature type="compositionally biased region" description="Basic and acidic residues" evidence="1">
    <location>
        <begin position="8"/>
        <end position="31"/>
    </location>
</feature>
<gene>
    <name evidence="2" type="ORF">C8N46_107132</name>
</gene>
<evidence type="ECO:0000313" key="2">
    <source>
        <dbReference type="EMBL" id="PTX60126.1"/>
    </source>
</evidence>
<evidence type="ECO:0000313" key="3">
    <source>
        <dbReference type="Proteomes" id="UP000244090"/>
    </source>
</evidence>
<comment type="caution">
    <text evidence="2">The sequence shown here is derived from an EMBL/GenBank/DDBJ whole genome shotgun (WGS) entry which is preliminary data.</text>
</comment>
<accession>A0A2T6BVS3</accession>
<organism evidence="2 3">
    <name type="scientific">Kordia periserrulae</name>
    <dbReference type="NCBI Taxonomy" id="701523"/>
    <lineage>
        <taxon>Bacteria</taxon>
        <taxon>Pseudomonadati</taxon>
        <taxon>Bacteroidota</taxon>
        <taxon>Flavobacteriia</taxon>
        <taxon>Flavobacteriales</taxon>
        <taxon>Flavobacteriaceae</taxon>
        <taxon>Kordia</taxon>
    </lineage>
</organism>
<feature type="region of interest" description="Disordered" evidence="1">
    <location>
        <begin position="1"/>
        <end position="53"/>
    </location>
</feature>
<dbReference type="RefSeq" id="WP_158269162.1">
    <property type="nucleotide sequence ID" value="NZ_QBKT01000007.1"/>
</dbReference>
<dbReference type="AlphaFoldDB" id="A0A2T6BVS3"/>
<evidence type="ECO:0000256" key="1">
    <source>
        <dbReference type="SAM" id="MobiDB-lite"/>
    </source>
</evidence>
<reference evidence="2 3" key="1">
    <citation type="submission" date="2018-04" db="EMBL/GenBank/DDBJ databases">
        <title>Genomic Encyclopedia of Archaeal and Bacterial Type Strains, Phase II (KMG-II): from individual species to whole genera.</title>
        <authorList>
            <person name="Goeker M."/>
        </authorList>
    </citation>
    <scope>NUCLEOTIDE SEQUENCE [LARGE SCALE GENOMIC DNA]</scope>
    <source>
        <strain evidence="2 3">DSM 25731</strain>
    </source>
</reference>
<dbReference type="EMBL" id="QBKT01000007">
    <property type="protein sequence ID" value="PTX60126.1"/>
    <property type="molecule type" value="Genomic_DNA"/>
</dbReference>
<keyword evidence="3" id="KW-1185">Reference proteome</keyword>
<sequence length="53" mass="5624">MGVAKISKSNDAKKKAEALKAKKKATRDAKAKAVVTKSNKKGPSLVSQAKKKK</sequence>
<proteinExistence type="predicted"/>
<dbReference type="Proteomes" id="UP000244090">
    <property type="component" value="Unassembled WGS sequence"/>
</dbReference>